<dbReference type="Proteomes" id="UP000253606">
    <property type="component" value="Plasmid pACPOL4"/>
</dbReference>
<keyword evidence="1" id="KW-0614">Plasmid</keyword>
<name>A0A2Z5GC33_9BACT</name>
<dbReference type="KEGG" id="abas:ACPOL_6961"/>
<accession>A0A2Z5GC33</accession>
<sequence>MARNALIWNWSHTEVIAPDKIGHFAPIGTLKNLLVVDKWSAPFGSR</sequence>
<dbReference type="EMBL" id="CP030843">
    <property type="protein sequence ID" value="AXC16165.1"/>
    <property type="molecule type" value="Genomic_DNA"/>
</dbReference>
<evidence type="ECO:0000313" key="1">
    <source>
        <dbReference type="EMBL" id="AXC16165.1"/>
    </source>
</evidence>
<geneLocation type="plasmid" evidence="2">
    <name>pacpol4</name>
</geneLocation>
<gene>
    <name evidence="1" type="ORF">ACPOL_6961</name>
</gene>
<evidence type="ECO:0000313" key="2">
    <source>
        <dbReference type="Proteomes" id="UP000253606"/>
    </source>
</evidence>
<dbReference type="AlphaFoldDB" id="A0A2Z5GC33"/>
<organism evidence="1 2">
    <name type="scientific">Acidisarcina polymorpha</name>
    <dbReference type="NCBI Taxonomy" id="2211140"/>
    <lineage>
        <taxon>Bacteria</taxon>
        <taxon>Pseudomonadati</taxon>
        <taxon>Acidobacteriota</taxon>
        <taxon>Terriglobia</taxon>
        <taxon>Terriglobales</taxon>
        <taxon>Acidobacteriaceae</taxon>
        <taxon>Acidisarcina</taxon>
    </lineage>
</organism>
<keyword evidence="2" id="KW-1185">Reference proteome</keyword>
<reference evidence="1 2" key="1">
    <citation type="journal article" date="2018" name="Front. Microbiol.">
        <title>Hydrolytic Capabilities as a Key to Environmental Success: Chitinolytic and Cellulolytic Acidobacteria From Acidic Sub-arctic Soils and Boreal Peatlands.</title>
        <authorList>
            <person name="Belova S.E."/>
            <person name="Ravin N.V."/>
            <person name="Pankratov T.A."/>
            <person name="Rakitin A.L."/>
            <person name="Ivanova A.A."/>
            <person name="Beletsky A.V."/>
            <person name="Mardanov A.V."/>
            <person name="Sinninghe Damste J.S."/>
            <person name="Dedysh S.N."/>
        </authorList>
    </citation>
    <scope>NUCLEOTIDE SEQUENCE [LARGE SCALE GENOMIC DNA]</scope>
    <source>
        <strain evidence="1 2">SBC82</strain>
        <plasmid evidence="2">pacpol4</plasmid>
    </source>
</reference>
<proteinExistence type="predicted"/>
<dbReference type="RefSeq" id="WP_161557687.1">
    <property type="nucleotide sequence ID" value="NZ_CP030843.1"/>
</dbReference>
<protein>
    <submittedName>
        <fullName evidence="1">Uncharacterized protein</fullName>
    </submittedName>
</protein>